<comment type="similarity">
    <text evidence="7">Belongs to the transferase hexapeptide repeat family. LpxD subfamily.</text>
</comment>
<proteinExistence type="inferred from homology"/>
<comment type="catalytic activity">
    <reaction evidence="7">
        <text>a UDP-3-O-[(3R)-3-hydroxyacyl]-alpha-D-glucosamine + a (3R)-hydroxyacyl-[ACP] = a UDP-2-N,3-O-bis[(3R)-3-hydroxyacyl]-alpha-D-glucosamine + holo-[ACP] + H(+)</text>
        <dbReference type="Rhea" id="RHEA:53836"/>
        <dbReference type="Rhea" id="RHEA-COMP:9685"/>
        <dbReference type="Rhea" id="RHEA-COMP:9945"/>
        <dbReference type="ChEBI" id="CHEBI:15378"/>
        <dbReference type="ChEBI" id="CHEBI:64479"/>
        <dbReference type="ChEBI" id="CHEBI:78827"/>
        <dbReference type="ChEBI" id="CHEBI:137740"/>
        <dbReference type="ChEBI" id="CHEBI:137748"/>
        <dbReference type="EC" id="2.3.1.191"/>
    </reaction>
</comment>
<accession>A0A432WLN6</accession>
<dbReference type="GO" id="GO:0016410">
    <property type="term" value="F:N-acyltransferase activity"/>
    <property type="evidence" value="ECO:0007669"/>
    <property type="project" value="InterPro"/>
</dbReference>
<comment type="subunit">
    <text evidence="7">Homotrimer.</text>
</comment>
<dbReference type="Proteomes" id="UP000287823">
    <property type="component" value="Unassembled WGS sequence"/>
</dbReference>
<dbReference type="GO" id="GO:0016020">
    <property type="term" value="C:membrane"/>
    <property type="evidence" value="ECO:0007669"/>
    <property type="project" value="GOC"/>
</dbReference>
<protein>
    <recommendedName>
        <fullName evidence="7">UDP-3-O-acylglucosamine N-acyltransferase</fullName>
        <ecNumber evidence="7">2.3.1.191</ecNumber>
    </recommendedName>
</protein>
<keyword evidence="3 7" id="KW-0808">Transferase</keyword>
<keyword evidence="11" id="KW-1185">Reference proteome</keyword>
<gene>
    <name evidence="7 10" type="primary">lpxD</name>
    <name evidence="10" type="ORF">CWE14_01325</name>
</gene>
<dbReference type="Gene3D" id="2.160.10.10">
    <property type="entry name" value="Hexapeptide repeat proteins"/>
    <property type="match status" value="1"/>
</dbReference>
<evidence type="ECO:0000256" key="5">
    <source>
        <dbReference type="ARBA" id="ARBA00023098"/>
    </source>
</evidence>
<feature type="domain" description="UDP-3-O-[3-hydroxymyristoyl] glucosamine N-acyltransferase non-repeat region" evidence="8">
    <location>
        <begin position="23"/>
        <end position="89"/>
    </location>
</feature>
<comment type="caution">
    <text evidence="10">The sequence shown here is derived from an EMBL/GenBank/DDBJ whole genome shotgun (WGS) entry which is preliminary data.</text>
</comment>
<keyword evidence="2 7" id="KW-0441">Lipid A biosynthesis</keyword>
<keyword evidence="4 7" id="KW-0677">Repeat</keyword>
<evidence type="ECO:0000259" key="9">
    <source>
        <dbReference type="Pfam" id="PF25087"/>
    </source>
</evidence>
<dbReference type="Pfam" id="PF25087">
    <property type="entry name" value="GMPPB_C"/>
    <property type="match status" value="1"/>
</dbReference>
<keyword evidence="1 7" id="KW-0444">Lipid biosynthesis</keyword>
<name>A0A432WLN6_9GAMM</name>
<comment type="pathway">
    <text evidence="7">Bacterial outer membrane biogenesis; LPS lipid A biosynthesis.</text>
</comment>
<evidence type="ECO:0000256" key="2">
    <source>
        <dbReference type="ARBA" id="ARBA00022556"/>
    </source>
</evidence>
<dbReference type="CDD" id="cd03352">
    <property type="entry name" value="LbH_LpxD"/>
    <property type="match status" value="1"/>
</dbReference>
<reference evidence="10 11" key="1">
    <citation type="journal article" date="2011" name="Front. Microbiol.">
        <title>Genomic signatures of strain selection and enhancement in Bacillus atrophaeus var. globigii, a historical biowarfare simulant.</title>
        <authorList>
            <person name="Gibbons H.S."/>
            <person name="Broomall S.M."/>
            <person name="McNew L.A."/>
            <person name="Daligault H."/>
            <person name="Chapman C."/>
            <person name="Bruce D."/>
            <person name="Karavis M."/>
            <person name="Krepps M."/>
            <person name="McGregor P.A."/>
            <person name="Hong C."/>
            <person name="Park K.H."/>
            <person name="Akmal A."/>
            <person name="Feldman A."/>
            <person name="Lin J.S."/>
            <person name="Chang W.E."/>
            <person name="Higgs B.W."/>
            <person name="Demirev P."/>
            <person name="Lindquist J."/>
            <person name="Liem A."/>
            <person name="Fochler E."/>
            <person name="Read T.D."/>
            <person name="Tapia R."/>
            <person name="Johnson S."/>
            <person name="Bishop-Lilly K.A."/>
            <person name="Detter C."/>
            <person name="Han C."/>
            <person name="Sozhamannan S."/>
            <person name="Rosenzweig C.N."/>
            <person name="Skowronski E.W."/>
        </authorList>
    </citation>
    <scope>NUCLEOTIDE SEQUENCE [LARGE SCALE GENOMIC DNA]</scope>
    <source>
        <strain evidence="10 11">Y4G10-17</strain>
    </source>
</reference>
<feature type="active site" description="Proton acceptor" evidence="7">
    <location>
        <position position="239"/>
    </location>
</feature>
<dbReference type="Pfam" id="PF04613">
    <property type="entry name" value="LpxD"/>
    <property type="match status" value="1"/>
</dbReference>
<dbReference type="EMBL" id="PIPO01000001">
    <property type="protein sequence ID" value="RUO34674.1"/>
    <property type="molecule type" value="Genomic_DNA"/>
</dbReference>
<dbReference type="InterPro" id="IPR011004">
    <property type="entry name" value="Trimer_LpxA-like_sf"/>
</dbReference>
<dbReference type="SUPFAM" id="SSF51161">
    <property type="entry name" value="Trimeric LpxA-like enzymes"/>
    <property type="match status" value="1"/>
</dbReference>
<dbReference type="GO" id="GO:0009245">
    <property type="term" value="P:lipid A biosynthetic process"/>
    <property type="evidence" value="ECO:0007669"/>
    <property type="project" value="UniProtKB-UniRule"/>
</dbReference>
<keyword evidence="6 7" id="KW-0012">Acyltransferase</keyword>
<evidence type="ECO:0000256" key="3">
    <source>
        <dbReference type="ARBA" id="ARBA00022679"/>
    </source>
</evidence>
<dbReference type="NCBIfam" id="NF002060">
    <property type="entry name" value="PRK00892.1"/>
    <property type="match status" value="1"/>
</dbReference>
<dbReference type="NCBIfam" id="TIGR01853">
    <property type="entry name" value="lipid_A_lpxD"/>
    <property type="match status" value="1"/>
</dbReference>
<dbReference type="Pfam" id="PF00132">
    <property type="entry name" value="Hexapep"/>
    <property type="match status" value="1"/>
</dbReference>
<evidence type="ECO:0000256" key="6">
    <source>
        <dbReference type="ARBA" id="ARBA00023315"/>
    </source>
</evidence>
<dbReference type="InterPro" id="IPR020573">
    <property type="entry name" value="UDP_GlcNAc_AcTrfase_non-rep"/>
</dbReference>
<evidence type="ECO:0000313" key="11">
    <source>
        <dbReference type="Proteomes" id="UP000287823"/>
    </source>
</evidence>
<feature type="domain" description="Mannose-1-phosphate guanyltransferase C-terminal" evidence="9">
    <location>
        <begin position="131"/>
        <end position="217"/>
    </location>
</feature>
<keyword evidence="5 7" id="KW-0443">Lipid metabolism</keyword>
<dbReference type="PANTHER" id="PTHR43378">
    <property type="entry name" value="UDP-3-O-ACYLGLUCOSAMINE N-ACYLTRANSFERASE"/>
    <property type="match status" value="1"/>
</dbReference>
<dbReference type="UniPathway" id="UPA00973"/>
<evidence type="ECO:0000256" key="4">
    <source>
        <dbReference type="ARBA" id="ARBA00022737"/>
    </source>
</evidence>
<dbReference type="InterPro" id="IPR007691">
    <property type="entry name" value="LpxD"/>
</dbReference>
<dbReference type="AlphaFoldDB" id="A0A432WLN6"/>
<evidence type="ECO:0000313" key="10">
    <source>
        <dbReference type="EMBL" id="RUO34674.1"/>
    </source>
</evidence>
<dbReference type="Gene3D" id="3.40.1390.10">
    <property type="entry name" value="MurE/MurF, N-terminal domain"/>
    <property type="match status" value="1"/>
</dbReference>
<organism evidence="10 11">
    <name type="scientific">Aliidiomarina soli</name>
    <dbReference type="NCBI Taxonomy" id="1928574"/>
    <lineage>
        <taxon>Bacteria</taxon>
        <taxon>Pseudomonadati</taxon>
        <taxon>Pseudomonadota</taxon>
        <taxon>Gammaproteobacteria</taxon>
        <taxon>Alteromonadales</taxon>
        <taxon>Idiomarinaceae</taxon>
        <taxon>Aliidiomarina</taxon>
    </lineage>
</organism>
<evidence type="ECO:0000259" key="8">
    <source>
        <dbReference type="Pfam" id="PF04613"/>
    </source>
</evidence>
<dbReference type="PANTHER" id="PTHR43378:SF2">
    <property type="entry name" value="UDP-3-O-ACYLGLUCOSAMINE N-ACYLTRANSFERASE 1, MITOCHONDRIAL-RELATED"/>
    <property type="match status" value="1"/>
</dbReference>
<dbReference type="InterPro" id="IPR001451">
    <property type="entry name" value="Hexapep"/>
</dbReference>
<dbReference type="GO" id="GO:0103118">
    <property type="term" value="F:UDP-3-O-[(3R)-3-hydroxyacyl]-glucosamine N-acyltransferase activity"/>
    <property type="evidence" value="ECO:0007669"/>
    <property type="project" value="UniProtKB-EC"/>
</dbReference>
<dbReference type="HAMAP" id="MF_00523">
    <property type="entry name" value="LpxD"/>
    <property type="match status" value="1"/>
</dbReference>
<dbReference type="EC" id="2.3.1.191" evidence="7"/>
<evidence type="ECO:0000256" key="1">
    <source>
        <dbReference type="ARBA" id="ARBA00022516"/>
    </source>
</evidence>
<comment type="function">
    <text evidence="7">Catalyzes the N-acylation of UDP-3-O-acylglucosamine using 3-hydroxyacyl-ACP as the acyl donor. Is involved in the biosynthesis of lipid A, a phosphorylated glycolipid that anchors the lipopolysaccharide to the outer membrane of the cell.</text>
</comment>
<dbReference type="InterPro" id="IPR056729">
    <property type="entry name" value="GMPPB_C"/>
</dbReference>
<dbReference type="RefSeq" id="WP_126797726.1">
    <property type="nucleotide sequence ID" value="NZ_PIPO01000001.1"/>
</dbReference>
<evidence type="ECO:0000256" key="7">
    <source>
        <dbReference type="HAMAP-Rule" id="MF_00523"/>
    </source>
</evidence>
<sequence length="340" mass="35510">MKSMTLQQLADATGCQVRGDASFQVKGLATLRSASAEHISFLANERYRELLVSTGAGAVIMRPADDDGHVANALLTDNPYLTYARVAQLLDSTPVMQPVVHPTAVIAEGVELGANVAVGPYAVLEAGVKLADGVQIGAHCYLGENVSIGENSRLWPNTTIYHGVRIGKHCTVHSASVIGSDGFGWATENGKWVKIPQLGAVVLGDHVDIGSGTTIDRGALDDTIVEDNCIIDNQVHVGHNVVIGAGTAIAGQAGIAGSTQVGRNCLIGGQAGLAGHIKIADGVQMHGQAMVTKSISQPGVYASGNPAVAQGEWARVGVRYKQLPELFKRVKALESKLKDD</sequence>